<comment type="caution">
    <text evidence="1">The sequence shown here is derived from an EMBL/GenBank/DDBJ whole genome shotgun (WGS) entry which is preliminary data.</text>
</comment>
<sequence length="82" mass="8903">SAKSFWGSSGVHSGVKEAHRDNCWGGWVVWSVWEMRKSSKDSGVARSVSLSLFNVVDIPEALGNIYLPSGSSLVIVFFIISS</sequence>
<evidence type="ECO:0000313" key="2">
    <source>
        <dbReference type="Proteomes" id="UP000789702"/>
    </source>
</evidence>
<name>A0ACA9NJI0_9GLOM</name>
<gene>
    <name evidence="1" type="ORF">DHETER_LOCUS9274</name>
</gene>
<protein>
    <submittedName>
        <fullName evidence="1">16050_t:CDS:1</fullName>
    </submittedName>
</protein>
<dbReference type="EMBL" id="CAJVPU010016033">
    <property type="protein sequence ID" value="CAG8650519.1"/>
    <property type="molecule type" value="Genomic_DNA"/>
</dbReference>
<dbReference type="Proteomes" id="UP000789702">
    <property type="component" value="Unassembled WGS sequence"/>
</dbReference>
<organism evidence="1 2">
    <name type="scientific">Dentiscutata heterogama</name>
    <dbReference type="NCBI Taxonomy" id="1316150"/>
    <lineage>
        <taxon>Eukaryota</taxon>
        <taxon>Fungi</taxon>
        <taxon>Fungi incertae sedis</taxon>
        <taxon>Mucoromycota</taxon>
        <taxon>Glomeromycotina</taxon>
        <taxon>Glomeromycetes</taxon>
        <taxon>Diversisporales</taxon>
        <taxon>Gigasporaceae</taxon>
        <taxon>Dentiscutata</taxon>
    </lineage>
</organism>
<proteinExistence type="predicted"/>
<keyword evidence="2" id="KW-1185">Reference proteome</keyword>
<reference evidence="1" key="1">
    <citation type="submission" date="2021-06" db="EMBL/GenBank/DDBJ databases">
        <authorList>
            <person name="Kallberg Y."/>
            <person name="Tangrot J."/>
            <person name="Rosling A."/>
        </authorList>
    </citation>
    <scope>NUCLEOTIDE SEQUENCE</scope>
    <source>
        <strain evidence="1">IL203A</strain>
    </source>
</reference>
<evidence type="ECO:0000313" key="1">
    <source>
        <dbReference type="EMBL" id="CAG8650519.1"/>
    </source>
</evidence>
<accession>A0ACA9NJI0</accession>
<feature type="non-terminal residue" evidence="1">
    <location>
        <position position="1"/>
    </location>
</feature>